<dbReference type="EMBL" id="CVRI01000048">
    <property type="protein sequence ID" value="CRK98685.1"/>
    <property type="molecule type" value="Genomic_DNA"/>
</dbReference>
<organism evidence="1 2">
    <name type="scientific">Clunio marinus</name>
    <dbReference type="NCBI Taxonomy" id="568069"/>
    <lineage>
        <taxon>Eukaryota</taxon>
        <taxon>Metazoa</taxon>
        <taxon>Ecdysozoa</taxon>
        <taxon>Arthropoda</taxon>
        <taxon>Hexapoda</taxon>
        <taxon>Insecta</taxon>
        <taxon>Pterygota</taxon>
        <taxon>Neoptera</taxon>
        <taxon>Endopterygota</taxon>
        <taxon>Diptera</taxon>
        <taxon>Nematocera</taxon>
        <taxon>Chironomoidea</taxon>
        <taxon>Chironomidae</taxon>
        <taxon>Clunio</taxon>
    </lineage>
</organism>
<dbReference type="AlphaFoldDB" id="A0A1J1IEK0"/>
<proteinExistence type="predicted"/>
<name>A0A1J1IEK0_9DIPT</name>
<sequence length="85" mass="9916">MVSRLLLLISNCYTNISETPLISFQNYPKFVFDLQTKLFGDKFQLNNHNVLLHSKYRELYHLGLHAKVSLNRSPKGTMFTSKIKL</sequence>
<gene>
    <name evidence="1" type="ORF">CLUMA_CG012407</name>
</gene>
<evidence type="ECO:0000313" key="2">
    <source>
        <dbReference type="Proteomes" id="UP000183832"/>
    </source>
</evidence>
<protein>
    <submittedName>
        <fullName evidence="1">CLUMA_CG012407, isoform A</fullName>
    </submittedName>
</protein>
<dbReference type="Proteomes" id="UP000183832">
    <property type="component" value="Unassembled WGS sequence"/>
</dbReference>
<reference evidence="1 2" key="1">
    <citation type="submission" date="2015-04" db="EMBL/GenBank/DDBJ databases">
        <authorList>
            <person name="Syromyatnikov M.Y."/>
            <person name="Popov V.N."/>
        </authorList>
    </citation>
    <scope>NUCLEOTIDE SEQUENCE [LARGE SCALE GENOMIC DNA]</scope>
</reference>
<evidence type="ECO:0000313" key="1">
    <source>
        <dbReference type="EMBL" id="CRK98685.1"/>
    </source>
</evidence>
<keyword evidence="2" id="KW-1185">Reference proteome</keyword>
<dbReference type="OrthoDB" id="6022609at2759"/>
<accession>A0A1J1IEK0</accession>